<keyword evidence="5 12" id="KW-0235">DNA replication</keyword>
<dbReference type="EMBL" id="CP046147">
    <property type="protein sequence ID" value="WFG38321.1"/>
    <property type="molecule type" value="Genomic_DNA"/>
</dbReference>
<dbReference type="EC" id="2.7.7.101" evidence="12"/>
<comment type="catalytic activity">
    <reaction evidence="12">
        <text>ssDNA + n NTP = ssDNA/pppN(pN)n-1 hybrid + (n-1) diphosphate.</text>
        <dbReference type="EC" id="2.7.7.101"/>
    </reaction>
</comment>
<dbReference type="Gene3D" id="3.90.580.10">
    <property type="entry name" value="Zinc finger, CHC2-type domain"/>
    <property type="match status" value="1"/>
</dbReference>
<dbReference type="GO" id="GO:0003677">
    <property type="term" value="F:DNA binding"/>
    <property type="evidence" value="ECO:0007669"/>
    <property type="project" value="UniProtKB-KW"/>
</dbReference>
<dbReference type="RefSeq" id="WP_342824732.1">
    <property type="nucleotide sequence ID" value="NZ_CP046146.1"/>
</dbReference>
<dbReference type="InterPro" id="IPR030846">
    <property type="entry name" value="DnaG_bac"/>
</dbReference>
<comment type="caution">
    <text evidence="12">Lacks conserved residue(s) required for the propagation of feature annotation.</text>
</comment>
<keyword evidence="11 12" id="KW-0804">Transcription</keyword>
<keyword evidence="10 12" id="KW-0238">DNA-binding</keyword>
<evidence type="ECO:0000256" key="11">
    <source>
        <dbReference type="ARBA" id="ARBA00023163"/>
    </source>
</evidence>
<dbReference type="Proteomes" id="UP001219901">
    <property type="component" value="Chromosome"/>
</dbReference>
<sequence>MALVDEVKSRSDIVQVISDYVDLDTSSRQPKALCPFHSERSPSFVIYPETGSWRCFGSCAEGGDVISFMMKQENMSFVEALEQLANRAGIKVEDRKNEPRKKPVTGLIEANDIAADYFLSRLKAPVGENTLEYLADRGIDIETAARRGLGLAPSGMETLSGHLRTRNVQARTARDAGLITRKEDGAWRDMFTGRLTIEIRDARDRIIGFGARTLDGSEPKYLNTPQTDAFDKSSILYGLNWAAESIRASNEAVVVEGYMDVIAAHEHGFTNVVASMGTAVTGMQLDLLSRHATAGGTGTIILCLDSDAAGEAATMRALEGVTAELSTGRRRGIEVKVARPDGGKDPDEAIRSNPDSWRSSLSEAEPLLDYLIVAKSKLYNLESGQGIADFANGVAPLIYNITNDYDQDRYWSTTAKLVGVSETRLKSIVDKPRAIGRSGSRRNNSYGRGKKSQFLDSGRISSDQVSEVLSSSAGDPLEEHLLSLVLQREDLREHAVAMPPEFMHESDNRALFTAWQSSSRLGEISHELGDDLTEKAHRLAERELPPSDQARHVEDVRQCVMRLRERHFKRIKKLQTERLKELDGEEAQELLDQSLLSNENLRKVMTGRA</sequence>
<comment type="subunit">
    <text evidence="12">Monomer. Interacts with DnaB.</text>
</comment>
<keyword evidence="7 14" id="KW-0863">Zinc-finger</keyword>
<evidence type="ECO:0000256" key="14">
    <source>
        <dbReference type="PIRSR" id="PIRSR002811-1"/>
    </source>
</evidence>
<name>A0AAJ5ZDY6_9CHLR</name>
<organism evidence="18 19">
    <name type="scientific">Candidatus Lucifugimonas marina</name>
    <dbReference type="NCBI Taxonomy" id="3038979"/>
    <lineage>
        <taxon>Bacteria</taxon>
        <taxon>Bacillati</taxon>
        <taxon>Chloroflexota</taxon>
        <taxon>Dehalococcoidia</taxon>
        <taxon>SAR202 cluster</taxon>
        <taxon>Candidatus Lucifugimonadales</taxon>
        <taxon>Candidatus Lucifugimonadaceae</taxon>
        <taxon>Candidatus Lucifugimonas</taxon>
    </lineage>
</organism>
<reference evidence="19" key="3">
    <citation type="submission" date="2023-06" db="EMBL/GenBank/DDBJ databases">
        <title>Pangenomics reveal diversification of enzyme families and niche specialization in globally abundant SAR202 bacteria.</title>
        <authorList>
            <person name="Saw J.H.W."/>
        </authorList>
    </citation>
    <scope>NUCLEOTIDE SEQUENCE [LARGE SCALE GENOMIC DNA]</scope>
    <source>
        <strain evidence="19">JH1073</strain>
    </source>
</reference>
<dbReference type="InterPro" id="IPR002694">
    <property type="entry name" value="Znf_CHC2"/>
</dbReference>
<dbReference type="Gene3D" id="3.40.1360.10">
    <property type="match status" value="1"/>
</dbReference>
<evidence type="ECO:0000313" key="19">
    <source>
        <dbReference type="Proteomes" id="UP001219901"/>
    </source>
</evidence>
<feature type="region of interest" description="Disordered" evidence="15">
    <location>
        <begin position="432"/>
        <end position="459"/>
    </location>
</feature>
<dbReference type="Proteomes" id="UP001321249">
    <property type="component" value="Unassembled WGS sequence"/>
</dbReference>
<comment type="function">
    <text evidence="12 13">RNA polymerase that catalyzes the synthesis of short RNA molecules used as primers for DNA polymerase during DNA replication.</text>
</comment>
<evidence type="ECO:0000256" key="12">
    <source>
        <dbReference type="HAMAP-Rule" id="MF_00974"/>
    </source>
</evidence>
<dbReference type="GO" id="GO:0003899">
    <property type="term" value="F:DNA-directed RNA polymerase activity"/>
    <property type="evidence" value="ECO:0007669"/>
    <property type="project" value="UniProtKB-UniRule"/>
</dbReference>
<dbReference type="Gene3D" id="3.90.980.10">
    <property type="entry name" value="DNA primase, catalytic core, N-terminal domain"/>
    <property type="match status" value="1"/>
</dbReference>
<evidence type="ECO:0000256" key="2">
    <source>
        <dbReference type="ARBA" id="ARBA00022515"/>
    </source>
</evidence>
<dbReference type="InterPro" id="IPR036977">
    <property type="entry name" value="DNA_primase_Znf_CHC2"/>
</dbReference>
<evidence type="ECO:0000259" key="16">
    <source>
        <dbReference type="PROSITE" id="PS50880"/>
    </source>
</evidence>
<dbReference type="PANTHER" id="PTHR30313">
    <property type="entry name" value="DNA PRIMASE"/>
    <property type="match status" value="1"/>
</dbReference>
<dbReference type="Pfam" id="PF13155">
    <property type="entry name" value="Toprim_2"/>
    <property type="match status" value="1"/>
</dbReference>
<proteinExistence type="inferred from homology"/>
<evidence type="ECO:0000313" key="18">
    <source>
        <dbReference type="EMBL" id="WFG38321.1"/>
    </source>
</evidence>
<evidence type="ECO:0000256" key="6">
    <source>
        <dbReference type="ARBA" id="ARBA00022723"/>
    </source>
</evidence>
<keyword evidence="8 13" id="KW-0862">Zinc</keyword>
<dbReference type="PROSITE" id="PS50880">
    <property type="entry name" value="TOPRIM"/>
    <property type="match status" value="1"/>
</dbReference>
<dbReference type="GO" id="GO:0006269">
    <property type="term" value="P:DNA replication, synthesis of primer"/>
    <property type="evidence" value="ECO:0007669"/>
    <property type="project" value="UniProtKB-UniRule"/>
</dbReference>
<dbReference type="HAMAP" id="MF_00974">
    <property type="entry name" value="DNA_primase_DnaG"/>
    <property type="match status" value="1"/>
</dbReference>
<dbReference type="GO" id="GO:0008270">
    <property type="term" value="F:zinc ion binding"/>
    <property type="evidence" value="ECO:0007669"/>
    <property type="project" value="UniProtKB-KW"/>
</dbReference>
<dbReference type="InterPro" id="IPR013264">
    <property type="entry name" value="DNAG_N"/>
</dbReference>
<dbReference type="InterPro" id="IPR006295">
    <property type="entry name" value="DNA_primase_DnaG"/>
</dbReference>
<evidence type="ECO:0000256" key="1">
    <source>
        <dbReference type="ARBA" id="ARBA00022478"/>
    </source>
</evidence>
<keyword evidence="19" id="KW-1185">Reference proteome</keyword>
<feature type="compositionally biased region" description="Low complexity" evidence="15">
    <location>
        <begin position="436"/>
        <end position="447"/>
    </location>
</feature>
<gene>
    <name evidence="12" type="primary">dnaG</name>
    <name evidence="17" type="ORF">GKO46_07415</name>
    <name evidence="18" type="ORF">GKO48_01420</name>
</gene>
<comment type="similarity">
    <text evidence="12 13">Belongs to the DnaG primase family.</text>
</comment>
<dbReference type="GO" id="GO:0005737">
    <property type="term" value="C:cytoplasm"/>
    <property type="evidence" value="ECO:0007669"/>
    <property type="project" value="TreeGrafter"/>
</dbReference>
<keyword evidence="6 13" id="KW-0479">Metal-binding</keyword>
<evidence type="ECO:0000256" key="3">
    <source>
        <dbReference type="ARBA" id="ARBA00022679"/>
    </source>
</evidence>
<dbReference type="Pfam" id="PF01807">
    <property type="entry name" value="Zn_ribbon_DnaG"/>
    <property type="match status" value="1"/>
</dbReference>
<feature type="compositionally biased region" description="Basic and acidic residues" evidence="15">
    <location>
        <begin position="338"/>
        <end position="350"/>
    </location>
</feature>
<dbReference type="PANTHER" id="PTHR30313:SF2">
    <property type="entry name" value="DNA PRIMASE"/>
    <property type="match status" value="1"/>
</dbReference>
<evidence type="ECO:0000313" key="20">
    <source>
        <dbReference type="Proteomes" id="UP001321249"/>
    </source>
</evidence>
<comment type="cofactor">
    <cofactor evidence="13 14">
        <name>Zn(2+)</name>
        <dbReference type="ChEBI" id="CHEBI:29105"/>
    </cofactor>
    <text evidence="13 14">Binds 1 zinc ion per monomer.</text>
</comment>
<dbReference type="CDD" id="cd03364">
    <property type="entry name" value="TOPRIM_DnaG_primases"/>
    <property type="match status" value="1"/>
</dbReference>
<evidence type="ECO:0000256" key="4">
    <source>
        <dbReference type="ARBA" id="ARBA00022695"/>
    </source>
</evidence>
<dbReference type="GO" id="GO:0000428">
    <property type="term" value="C:DNA-directed RNA polymerase complex"/>
    <property type="evidence" value="ECO:0007669"/>
    <property type="project" value="UniProtKB-KW"/>
</dbReference>
<keyword evidence="3 12" id="KW-0808">Transferase</keyword>
<dbReference type="AlphaFoldDB" id="A0AAJ5ZDY6"/>
<feature type="zinc finger region" description="CHC2-type" evidence="14">
    <location>
        <begin position="34"/>
        <end position="59"/>
    </location>
</feature>
<dbReference type="InterPro" id="IPR006171">
    <property type="entry name" value="TOPRIM_dom"/>
</dbReference>
<evidence type="ECO:0000256" key="9">
    <source>
        <dbReference type="ARBA" id="ARBA00022842"/>
    </source>
</evidence>
<evidence type="ECO:0000256" key="7">
    <source>
        <dbReference type="ARBA" id="ARBA00022771"/>
    </source>
</evidence>
<evidence type="ECO:0000256" key="5">
    <source>
        <dbReference type="ARBA" id="ARBA00022705"/>
    </source>
</evidence>
<evidence type="ECO:0000256" key="10">
    <source>
        <dbReference type="ARBA" id="ARBA00023125"/>
    </source>
</evidence>
<dbReference type="EMBL" id="WMBE01000002">
    <property type="protein sequence ID" value="MDG0866901.1"/>
    <property type="molecule type" value="Genomic_DNA"/>
</dbReference>
<dbReference type="InterPro" id="IPR050219">
    <property type="entry name" value="DnaG_primase"/>
</dbReference>
<keyword evidence="1 12" id="KW-0240">DNA-directed RNA polymerase</keyword>
<feature type="domain" description="Toprim" evidence="16">
    <location>
        <begin position="250"/>
        <end position="336"/>
    </location>
</feature>
<dbReference type="NCBIfam" id="TIGR01391">
    <property type="entry name" value="dnaG"/>
    <property type="match status" value="1"/>
</dbReference>
<reference evidence="19 20" key="1">
    <citation type="submission" date="2019-11" db="EMBL/GenBank/DDBJ databases">
        <authorList>
            <person name="Cho J.-C."/>
        </authorList>
    </citation>
    <scope>NUCLEOTIDE SEQUENCE [LARGE SCALE GENOMIC DNA]</scope>
    <source>
        <strain evidence="18 19">JH1073</strain>
        <strain evidence="17 20">JH702</strain>
    </source>
</reference>
<evidence type="ECO:0000256" key="8">
    <source>
        <dbReference type="ARBA" id="ARBA00022833"/>
    </source>
</evidence>
<accession>A0AAJ5ZDY6</accession>
<evidence type="ECO:0000256" key="15">
    <source>
        <dbReference type="SAM" id="MobiDB-lite"/>
    </source>
</evidence>
<keyword evidence="2 12" id="KW-0639">Primosome</keyword>
<dbReference type="GO" id="GO:1990077">
    <property type="term" value="C:primosome complex"/>
    <property type="evidence" value="ECO:0007669"/>
    <property type="project" value="UniProtKB-KW"/>
</dbReference>
<dbReference type="SUPFAM" id="SSF57783">
    <property type="entry name" value="Zinc beta-ribbon"/>
    <property type="match status" value="1"/>
</dbReference>
<dbReference type="SMART" id="SM00493">
    <property type="entry name" value="TOPRIM"/>
    <property type="match status" value="1"/>
</dbReference>
<dbReference type="SUPFAM" id="SSF56731">
    <property type="entry name" value="DNA primase core"/>
    <property type="match status" value="1"/>
</dbReference>
<dbReference type="SMART" id="SM00400">
    <property type="entry name" value="ZnF_CHCC"/>
    <property type="match status" value="1"/>
</dbReference>
<feature type="region of interest" description="Disordered" evidence="15">
    <location>
        <begin position="338"/>
        <end position="359"/>
    </location>
</feature>
<keyword evidence="9" id="KW-0460">Magnesium</keyword>
<reference evidence="18" key="2">
    <citation type="journal article" date="2023" name="Nat. Commun.">
        <title>Cultivation of marine bacteria of the SAR202 clade.</title>
        <authorList>
            <person name="Lim Y."/>
            <person name="Seo J.H."/>
            <person name="Giovannoni S.J."/>
            <person name="Kang I."/>
            <person name="Cho J.C."/>
        </authorList>
    </citation>
    <scope>NUCLEOTIDE SEQUENCE</scope>
    <source>
        <strain evidence="18">JH1073</strain>
    </source>
</reference>
<evidence type="ECO:0000256" key="13">
    <source>
        <dbReference type="PIRNR" id="PIRNR002811"/>
    </source>
</evidence>
<dbReference type="InterPro" id="IPR037068">
    <property type="entry name" value="DNA_primase_core_N_sf"/>
</dbReference>
<protein>
    <recommendedName>
        <fullName evidence="12 13">DNA primase</fullName>
        <ecNumber evidence="12">2.7.7.101</ecNumber>
    </recommendedName>
</protein>
<keyword evidence="4 12" id="KW-0548">Nucleotidyltransferase</keyword>
<dbReference type="Pfam" id="PF08275">
    <property type="entry name" value="DNAG_N"/>
    <property type="match status" value="1"/>
</dbReference>
<dbReference type="PIRSF" id="PIRSF002811">
    <property type="entry name" value="DnaG"/>
    <property type="match status" value="1"/>
</dbReference>
<dbReference type="InterPro" id="IPR034151">
    <property type="entry name" value="TOPRIM_DnaG_bac"/>
</dbReference>
<evidence type="ECO:0000313" key="17">
    <source>
        <dbReference type="EMBL" id="MDG0866901.1"/>
    </source>
</evidence>